<reference evidence="1 2" key="1">
    <citation type="journal article" date="2019" name="Nat. Ecol. Evol.">
        <title>Megaphylogeny resolves global patterns of mushroom evolution.</title>
        <authorList>
            <person name="Varga T."/>
            <person name="Krizsan K."/>
            <person name="Foldi C."/>
            <person name="Dima B."/>
            <person name="Sanchez-Garcia M."/>
            <person name="Sanchez-Ramirez S."/>
            <person name="Szollosi G.J."/>
            <person name="Szarkandi J.G."/>
            <person name="Papp V."/>
            <person name="Albert L."/>
            <person name="Andreopoulos W."/>
            <person name="Angelini C."/>
            <person name="Antonin V."/>
            <person name="Barry K.W."/>
            <person name="Bougher N.L."/>
            <person name="Buchanan P."/>
            <person name="Buyck B."/>
            <person name="Bense V."/>
            <person name="Catcheside P."/>
            <person name="Chovatia M."/>
            <person name="Cooper J."/>
            <person name="Damon W."/>
            <person name="Desjardin D."/>
            <person name="Finy P."/>
            <person name="Geml J."/>
            <person name="Haridas S."/>
            <person name="Hughes K."/>
            <person name="Justo A."/>
            <person name="Karasinski D."/>
            <person name="Kautmanova I."/>
            <person name="Kiss B."/>
            <person name="Kocsube S."/>
            <person name="Kotiranta H."/>
            <person name="LaButti K.M."/>
            <person name="Lechner B.E."/>
            <person name="Liimatainen K."/>
            <person name="Lipzen A."/>
            <person name="Lukacs Z."/>
            <person name="Mihaltcheva S."/>
            <person name="Morgado L.N."/>
            <person name="Niskanen T."/>
            <person name="Noordeloos M.E."/>
            <person name="Ohm R.A."/>
            <person name="Ortiz-Santana B."/>
            <person name="Ovrebo C."/>
            <person name="Racz N."/>
            <person name="Riley R."/>
            <person name="Savchenko A."/>
            <person name="Shiryaev A."/>
            <person name="Soop K."/>
            <person name="Spirin V."/>
            <person name="Szebenyi C."/>
            <person name="Tomsovsky M."/>
            <person name="Tulloss R.E."/>
            <person name="Uehling J."/>
            <person name="Grigoriev I.V."/>
            <person name="Vagvolgyi C."/>
            <person name="Papp T."/>
            <person name="Martin F.M."/>
            <person name="Miettinen O."/>
            <person name="Hibbett D.S."/>
            <person name="Nagy L.G."/>
        </authorList>
    </citation>
    <scope>NUCLEOTIDE SEQUENCE [LARGE SCALE GENOMIC DNA]</scope>
    <source>
        <strain evidence="1 2">FP101781</strain>
    </source>
</reference>
<sequence length="346" mass="39259">MGQKLRLSNLDLPPDIVHAATNYREMPAAIRPMILKTVEELKQQHHDTRQALAWEWNRGNRHMVQEELRPIEGKIKACQGLLSALRKIPPDVLARIFEFYVASGDSDANTEYCFLYDIFESDEWTDDEHDMSDSRPRPSLLCFVCRHWNAVAIATPSLWENIRFTIGAQEQKPGKHPLVEAGRARRIATWMNRTTPRPWSLVIDAKPEEYGPYRDESEGSVQLSKLLKGPALQQLERVSIKSDPFSLGMGDVTLPNVVSAVIYSEAEISSVKKKKAVILPDLPTLPALTHAVLEGVFPPRALPLHLPWSQLTHLYIGETVPMRPWQAIFKLCTSLQKGCFSLFDFD</sequence>
<evidence type="ECO:0000313" key="1">
    <source>
        <dbReference type="EMBL" id="TEB28925.1"/>
    </source>
</evidence>
<protein>
    <submittedName>
        <fullName evidence="1">Uncharacterized protein</fullName>
    </submittedName>
</protein>
<dbReference type="OrthoDB" id="2853563at2759"/>
<accession>A0A4Y7T469</accession>
<dbReference type="Gene3D" id="1.20.1280.50">
    <property type="match status" value="1"/>
</dbReference>
<gene>
    <name evidence="1" type="ORF">FA13DRAFT_1775613</name>
</gene>
<organism evidence="1 2">
    <name type="scientific">Coprinellus micaceus</name>
    <name type="common">Glistening ink-cap mushroom</name>
    <name type="synonym">Coprinus micaceus</name>
    <dbReference type="NCBI Taxonomy" id="71717"/>
    <lineage>
        <taxon>Eukaryota</taxon>
        <taxon>Fungi</taxon>
        <taxon>Dikarya</taxon>
        <taxon>Basidiomycota</taxon>
        <taxon>Agaricomycotina</taxon>
        <taxon>Agaricomycetes</taxon>
        <taxon>Agaricomycetidae</taxon>
        <taxon>Agaricales</taxon>
        <taxon>Agaricineae</taxon>
        <taxon>Psathyrellaceae</taxon>
        <taxon>Coprinellus</taxon>
    </lineage>
</organism>
<dbReference type="STRING" id="71717.A0A4Y7T469"/>
<evidence type="ECO:0000313" key="2">
    <source>
        <dbReference type="Proteomes" id="UP000298030"/>
    </source>
</evidence>
<comment type="caution">
    <text evidence="1">The sequence shown here is derived from an EMBL/GenBank/DDBJ whole genome shotgun (WGS) entry which is preliminary data.</text>
</comment>
<feature type="non-terminal residue" evidence="1">
    <location>
        <position position="346"/>
    </location>
</feature>
<dbReference type="EMBL" id="QPFP01000029">
    <property type="protein sequence ID" value="TEB28925.1"/>
    <property type="molecule type" value="Genomic_DNA"/>
</dbReference>
<keyword evidence="2" id="KW-1185">Reference proteome</keyword>
<proteinExistence type="predicted"/>
<dbReference type="Proteomes" id="UP000298030">
    <property type="component" value="Unassembled WGS sequence"/>
</dbReference>
<name>A0A4Y7T469_COPMI</name>
<dbReference type="AlphaFoldDB" id="A0A4Y7T469"/>